<comment type="similarity">
    <text evidence="1 3">Belongs to the pseudouridine synthase RsuA family.</text>
</comment>
<evidence type="ECO:0000256" key="1">
    <source>
        <dbReference type="ARBA" id="ARBA00008348"/>
    </source>
</evidence>
<dbReference type="PANTHER" id="PTHR47683">
    <property type="entry name" value="PSEUDOURIDINE SYNTHASE FAMILY PROTEIN-RELATED"/>
    <property type="match status" value="1"/>
</dbReference>
<dbReference type="EC" id="5.4.99.-" evidence="3"/>
<evidence type="ECO:0000256" key="4">
    <source>
        <dbReference type="SAM" id="MobiDB-lite"/>
    </source>
</evidence>
<accession>A0A918XF88</accession>
<dbReference type="InterPro" id="IPR000748">
    <property type="entry name" value="PsdUridine_synth_RsuA/RluB/E/F"/>
</dbReference>
<dbReference type="RefSeq" id="WP_189475660.1">
    <property type="nucleotide sequence ID" value="NZ_BMYM01000001.1"/>
</dbReference>
<dbReference type="InterPro" id="IPR018496">
    <property type="entry name" value="PsdUridine_synth_RsuA/RluB_CS"/>
</dbReference>
<keyword evidence="2 3" id="KW-0413">Isomerase</keyword>
<dbReference type="PANTHER" id="PTHR47683:SF2">
    <property type="entry name" value="RNA-BINDING S4 DOMAIN-CONTAINING PROTEIN"/>
    <property type="match status" value="1"/>
</dbReference>
<sequence length="234" mass="26224">MAQLVLFNKPYGVLSQFTDKTPPGDQPRSTLSDFLSLPGFRAAGRLDFDSEGLLLLTDDGHLQQRIANPRHKQWKVYWVQVEGVPGPEALALLQSGLELKDGMTLPARVKPIPAPALWQREPPVRFRKHIPDSWLEICIREGRNRQVRRMTAAIGHPTLRLVRMAIGEWQLADLCPGDCQQITINTPTQNGARRNRRASGQYNARNDSGATQARRRRNAGRGSPHTAGQRSKDT</sequence>
<comment type="caution">
    <text evidence="6">The sequence shown here is derived from an EMBL/GenBank/DDBJ whole genome shotgun (WGS) entry which is preliminary data.</text>
</comment>
<dbReference type="GO" id="GO:0003723">
    <property type="term" value="F:RNA binding"/>
    <property type="evidence" value="ECO:0007669"/>
    <property type="project" value="InterPro"/>
</dbReference>
<dbReference type="GO" id="GO:0009982">
    <property type="term" value="F:pseudouridine synthase activity"/>
    <property type="evidence" value="ECO:0007669"/>
    <property type="project" value="InterPro"/>
</dbReference>
<dbReference type="Pfam" id="PF00849">
    <property type="entry name" value="PseudoU_synth_2"/>
    <property type="match status" value="1"/>
</dbReference>
<dbReference type="SUPFAM" id="SSF55120">
    <property type="entry name" value="Pseudouridine synthase"/>
    <property type="match status" value="1"/>
</dbReference>
<feature type="compositionally biased region" description="Polar residues" evidence="4">
    <location>
        <begin position="184"/>
        <end position="211"/>
    </location>
</feature>
<dbReference type="GO" id="GO:0140098">
    <property type="term" value="F:catalytic activity, acting on RNA"/>
    <property type="evidence" value="ECO:0007669"/>
    <property type="project" value="UniProtKB-ARBA"/>
</dbReference>
<evidence type="ECO:0000256" key="2">
    <source>
        <dbReference type="ARBA" id="ARBA00023235"/>
    </source>
</evidence>
<dbReference type="InterPro" id="IPR042092">
    <property type="entry name" value="PsdUridine_s_RsuA/RluB/E/F_cat"/>
</dbReference>
<feature type="region of interest" description="Disordered" evidence="4">
    <location>
        <begin position="184"/>
        <end position="234"/>
    </location>
</feature>
<evidence type="ECO:0000313" key="7">
    <source>
        <dbReference type="Proteomes" id="UP000644693"/>
    </source>
</evidence>
<dbReference type="Gene3D" id="3.30.70.1560">
    <property type="entry name" value="Alpha-L RNA-binding motif"/>
    <property type="match status" value="1"/>
</dbReference>
<dbReference type="InterPro" id="IPR050343">
    <property type="entry name" value="RsuA_PseudoU_synthase"/>
</dbReference>
<organism evidence="6 7">
    <name type="scientific">Parahalioglobus pacificus</name>
    <dbReference type="NCBI Taxonomy" id="930806"/>
    <lineage>
        <taxon>Bacteria</taxon>
        <taxon>Pseudomonadati</taxon>
        <taxon>Pseudomonadota</taxon>
        <taxon>Gammaproteobacteria</taxon>
        <taxon>Cellvibrionales</taxon>
        <taxon>Halieaceae</taxon>
        <taxon>Parahalioglobus</taxon>
    </lineage>
</organism>
<reference evidence="6" key="1">
    <citation type="journal article" date="2014" name="Int. J. Syst. Evol. Microbiol.">
        <title>Complete genome sequence of Corynebacterium casei LMG S-19264T (=DSM 44701T), isolated from a smear-ripened cheese.</title>
        <authorList>
            <consortium name="US DOE Joint Genome Institute (JGI-PGF)"/>
            <person name="Walter F."/>
            <person name="Albersmeier A."/>
            <person name="Kalinowski J."/>
            <person name="Ruckert C."/>
        </authorList>
    </citation>
    <scope>NUCLEOTIDE SEQUENCE</scope>
    <source>
        <strain evidence="6">KCTC 23430</strain>
    </source>
</reference>
<gene>
    <name evidence="6" type="primary">rluE</name>
    <name evidence="6" type="ORF">GCM10007053_09850</name>
</gene>
<dbReference type="GO" id="GO:0001522">
    <property type="term" value="P:pseudouridine synthesis"/>
    <property type="evidence" value="ECO:0007669"/>
    <property type="project" value="InterPro"/>
</dbReference>
<dbReference type="InterPro" id="IPR020094">
    <property type="entry name" value="TruA/RsuA/RluB/E/F_N"/>
</dbReference>
<dbReference type="PROSITE" id="PS01149">
    <property type="entry name" value="PSI_RSU"/>
    <property type="match status" value="1"/>
</dbReference>
<name>A0A918XF88_9GAMM</name>
<dbReference type="AlphaFoldDB" id="A0A918XF88"/>
<evidence type="ECO:0000313" key="6">
    <source>
        <dbReference type="EMBL" id="GHD29407.1"/>
    </source>
</evidence>
<dbReference type="EMBL" id="BMYM01000001">
    <property type="protein sequence ID" value="GHD29407.1"/>
    <property type="molecule type" value="Genomic_DNA"/>
</dbReference>
<protein>
    <recommendedName>
        <fullName evidence="3">Pseudouridine synthase</fullName>
        <ecNumber evidence="3">5.4.99.-</ecNumber>
    </recommendedName>
</protein>
<keyword evidence="7" id="KW-1185">Reference proteome</keyword>
<evidence type="ECO:0000256" key="3">
    <source>
        <dbReference type="RuleBase" id="RU003887"/>
    </source>
</evidence>
<evidence type="ECO:0000259" key="5">
    <source>
        <dbReference type="Pfam" id="PF00849"/>
    </source>
</evidence>
<dbReference type="NCBIfam" id="TIGR00093">
    <property type="entry name" value="pseudouridine synthase"/>
    <property type="match status" value="1"/>
</dbReference>
<feature type="domain" description="Pseudouridine synthase RsuA/RluA-like" evidence="5">
    <location>
        <begin position="4"/>
        <end position="153"/>
    </location>
</feature>
<reference evidence="6" key="2">
    <citation type="submission" date="2020-09" db="EMBL/GenBank/DDBJ databases">
        <authorList>
            <person name="Sun Q."/>
            <person name="Kim S."/>
        </authorList>
    </citation>
    <scope>NUCLEOTIDE SEQUENCE</scope>
    <source>
        <strain evidence="6">KCTC 23430</strain>
    </source>
</reference>
<dbReference type="InterPro" id="IPR006145">
    <property type="entry name" value="PsdUridine_synth_RsuA/RluA"/>
</dbReference>
<dbReference type="InterPro" id="IPR020103">
    <property type="entry name" value="PsdUridine_synth_cat_dom_sf"/>
</dbReference>
<dbReference type="GO" id="GO:0006364">
    <property type="term" value="P:rRNA processing"/>
    <property type="evidence" value="ECO:0007669"/>
    <property type="project" value="UniProtKB-ARBA"/>
</dbReference>
<dbReference type="Gene3D" id="3.30.70.580">
    <property type="entry name" value="Pseudouridine synthase I, catalytic domain, N-terminal subdomain"/>
    <property type="match status" value="1"/>
</dbReference>
<dbReference type="Proteomes" id="UP000644693">
    <property type="component" value="Unassembled WGS sequence"/>
</dbReference>
<proteinExistence type="inferred from homology"/>